<dbReference type="AlphaFoldDB" id="A0A7S0FQM3"/>
<name>A0A7S0FQM3_9DINO</name>
<feature type="domain" description="Ubiquitin-like" evidence="1">
    <location>
        <begin position="98"/>
        <end position="169"/>
    </location>
</feature>
<dbReference type="Gene3D" id="3.10.20.90">
    <property type="entry name" value="Phosphatidylinositol 3-kinase Catalytic Subunit, Chain A, domain 1"/>
    <property type="match status" value="1"/>
</dbReference>
<dbReference type="InterPro" id="IPR000626">
    <property type="entry name" value="Ubiquitin-like_dom"/>
</dbReference>
<dbReference type="SUPFAM" id="SSF54236">
    <property type="entry name" value="Ubiquitin-like"/>
    <property type="match status" value="1"/>
</dbReference>
<reference evidence="2" key="1">
    <citation type="submission" date="2021-01" db="EMBL/GenBank/DDBJ databases">
        <authorList>
            <person name="Corre E."/>
            <person name="Pelletier E."/>
            <person name="Niang G."/>
            <person name="Scheremetjew M."/>
            <person name="Finn R."/>
            <person name="Kale V."/>
            <person name="Holt S."/>
            <person name="Cochrane G."/>
            <person name="Meng A."/>
            <person name="Brown T."/>
            <person name="Cohen L."/>
        </authorList>
    </citation>
    <scope>NUCLEOTIDE SEQUENCE</scope>
    <source>
        <strain evidence="2">Pbaha01</strain>
    </source>
</reference>
<dbReference type="Pfam" id="PF00240">
    <property type="entry name" value="ubiquitin"/>
    <property type="match status" value="1"/>
</dbReference>
<dbReference type="InterPro" id="IPR050158">
    <property type="entry name" value="Ubiquitin_ubiquitin-like"/>
</dbReference>
<evidence type="ECO:0000259" key="1">
    <source>
        <dbReference type="PROSITE" id="PS50053"/>
    </source>
</evidence>
<protein>
    <recommendedName>
        <fullName evidence="1">Ubiquitin-like domain-containing protein</fullName>
    </recommendedName>
</protein>
<gene>
    <name evidence="2" type="ORF">PBAH0796_LOCUS21093</name>
</gene>
<dbReference type="InterPro" id="IPR029071">
    <property type="entry name" value="Ubiquitin-like_domsf"/>
</dbReference>
<dbReference type="PANTHER" id="PTHR10666">
    <property type="entry name" value="UBIQUITIN"/>
    <property type="match status" value="1"/>
</dbReference>
<dbReference type="PROSITE" id="PS50053">
    <property type="entry name" value="UBIQUITIN_2"/>
    <property type="match status" value="1"/>
</dbReference>
<dbReference type="EMBL" id="HBEG01034529">
    <property type="protein sequence ID" value="CAD8372891.1"/>
    <property type="molecule type" value="Transcribed_RNA"/>
</dbReference>
<dbReference type="SMART" id="SM00213">
    <property type="entry name" value="UBQ"/>
    <property type="match status" value="1"/>
</dbReference>
<sequence length="175" mass="19714">MWQRMIATYDPEGNDEVQSDINEWSDILTDATSTNVPGGHSLQTFTSIEHSDVAHLGELGEAGIAMVARLETGTLFVYKFRDDVHRRNRHVECIKPFFRIFVKMLSGSLIALDDISEADTLSGVKDKIRDKAPDDVQPDQFDLVFEGRQLDDAHVLFHYNIQKDSTLLMKSAGSE</sequence>
<accession>A0A7S0FQM3</accession>
<organism evidence="2">
    <name type="scientific">Pyrodinium bahamense</name>
    <dbReference type="NCBI Taxonomy" id="73915"/>
    <lineage>
        <taxon>Eukaryota</taxon>
        <taxon>Sar</taxon>
        <taxon>Alveolata</taxon>
        <taxon>Dinophyceae</taxon>
        <taxon>Gonyaulacales</taxon>
        <taxon>Pyrocystaceae</taxon>
        <taxon>Pyrodinium</taxon>
    </lineage>
</organism>
<proteinExistence type="predicted"/>
<evidence type="ECO:0000313" key="2">
    <source>
        <dbReference type="EMBL" id="CAD8372891.1"/>
    </source>
</evidence>